<gene>
    <name evidence="2" type="ORF">IAB98_10235</name>
</gene>
<dbReference type="Proteomes" id="UP000886841">
    <property type="component" value="Unassembled WGS sequence"/>
</dbReference>
<keyword evidence="1" id="KW-1133">Transmembrane helix</keyword>
<protein>
    <submittedName>
        <fullName evidence="2">DUF4956 domain-containing protein</fullName>
    </submittedName>
</protein>
<dbReference type="EMBL" id="DVHU01000091">
    <property type="protein sequence ID" value="HIR93782.1"/>
    <property type="molecule type" value="Genomic_DNA"/>
</dbReference>
<evidence type="ECO:0000313" key="2">
    <source>
        <dbReference type="EMBL" id="HIR93782.1"/>
    </source>
</evidence>
<organism evidence="2 3">
    <name type="scientific">Candidatus Egerieimonas intestinavium</name>
    <dbReference type="NCBI Taxonomy" id="2840777"/>
    <lineage>
        <taxon>Bacteria</taxon>
        <taxon>Bacillati</taxon>
        <taxon>Bacillota</taxon>
        <taxon>Clostridia</taxon>
        <taxon>Lachnospirales</taxon>
        <taxon>Lachnospiraceae</taxon>
        <taxon>Lachnospiraceae incertae sedis</taxon>
        <taxon>Candidatus Egerieimonas</taxon>
    </lineage>
</organism>
<evidence type="ECO:0000256" key="1">
    <source>
        <dbReference type="SAM" id="Phobius"/>
    </source>
</evidence>
<dbReference type="Pfam" id="PF16316">
    <property type="entry name" value="DUF4956"/>
    <property type="match status" value="1"/>
</dbReference>
<name>A0A9D1EKT8_9FIRM</name>
<feature type="transmembrane region" description="Helical" evidence="1">
    <location>
        <begin position="107"/>
        <end position="138"/>
    </location>
</feature>
<dbReference type="AlphaFoldDB" id="A0A9D1EKT8"/>
<comment type="caution">
    <text evidence="2">The sequence shown here is derived from an EMBL/GenBank/DDBJ whole genome shotgun (WGS) entry which is preliminary data.</text>
</comment>
<dbReference type="InterPro" id="IPR032531">
    <property type="entry name" value="DUF4956"/>
</dbReference>
<keyword evidence="1" id="KW-0472">Membrane</keyword>
<accession>A0A9D1EKT8</accession>
<feature type="transmembrane region" description="Helical" evidence="1">
    <location>
        <begin position="25"/>
        <end position="44"/>
    </location>
</feature>
<sequence>MNIKDYFKNSVWETFVGGQGLTTEFVTTAVVAMVLAVVLGLCIYKIYGSYFGGVVFSSAFAVTLVGMTVLSCMLTLAISSNIVISLGMIGALSIVRYRTAIKDPMDLLYLFWAISVGITLGAGLYVLAIVTMAVMFFIVHLFYNHKKKGTIFILVVHYTSREAGDEILKIVRKMKSQLKSKTIRGQITELTMELECRTDNTVFLEHIQALEGVQDATLIQYNGEYHG</sequence>
<evidence type="ECO:0000313" key="3">
    <source>
        <dbReference type="Proteomes" id="UP000886841"/>
    </source>
</evidence>
<reference evidence="2" key="2">
    <citation type="journal article" date="2021" name="PeerJ">
        <title>Extensive microbial diversity within the chicken gut microbiome revealed by metagenomics and culture.</title>
        <authorList>
            <person name="Gilroy R."/>
            <person name="Ravi A."/>
            <person name="Getino M."/>
            <person name="Pursley I."/>
            <person name="Horton D.L."/>
            <person name="Alikhan N.F."/>
            <person name="Baker D."/>
            <person name="Gharbi K."/>
            <person name="Hall N."/>
            <person name="Watson M."/>
            <person name="Adriaenssens E.M."/>
            <person name="Foster-Nyarko E."/>
            <person name="Jarju S."/>
            <person name="Secka A."/>
            <person name="Antonio M."/>
            <person name="Oren A."/>
            <person name="Chaudhuri R.R."/>
            <person name="La Ragione R."/>
            <person name="Hildebrand F."/>
            <person name="Pallen M.J."/>
        </authorList>
    </citation>
    <scope>NUCLEOTIDE SEQUENCE</scope>
    <source>
        <strain evidence="2">ChiSxjej1B13-7041</strain>
    </source>
</reference>
<proteinExistence type="predicted"/>
<keyword evidence="1" id="KW-0812">Transmembrane</keyword>
<reference evidence="2" key="1">
    <citation type="submission" date="2020-10" db="EMBL/GenBank/DDBJ databases">
        <authorList>
            <person name="Gilroy R."/>
        </authorList>
    </citation>
    <scope>NUCLEOTIDE SEQUENCE</scope>
    <source>
        <strain evidence="2">ChiSxjej1B13-7041</strain>
    </source>
</reference>
<feature type="transmembrane region" description="Helical" evidence="1">
    <location>
        <begin position="51"/>
        <end position="70"/>
    </location>
</feature>
<feature type="transmembrane region" description="Helical" evidence="1">
    <location>
        <begin position="76"/>
        <end position="95"/>
    </location>
</feature>